<dbReference type="InterPro" id="IPR050817">
    <property type="entry name" value="DjlA_DnaK_co-chaperone"/>
</dbReference>
<gene>
    <name evidence="2" type="ORF">SAMN04487974_103100</name>
</gene>
<dbReference type="CDD" id="cd06257">
    <property type="entry name" value="DnaJ"/>
    <property type="match status" value="1"/>
</dbReference>
<dbReference type="SUPFAM" id="SSF46565">
    <property type="entry name" value="Chaperone J-domain"/>
    <property type="match status" value="1"/>
</dbReference>
<feature type="domain" description="J" evidence="1">
    <location>
        <begin position="169"/>
        <end position="233"/>
    </location>
</feature>
<protein>
    <submittedName>
        <fullName evidence="2">DnaJ like chaperone protein</fullName>
    </submittedName>
</protein>
<dbReference type="PRINTS" id="PR00625">
    <property type="entry name" value="JDOMAIN"/>
</dbReference>
<dbReference type="SUPFAM" id="SSF158682">
    <property type="entry name" value="TerB-like"/>
    <property type="match status" value="1"/>
</dbReference>
<dbReference type="Pfam" id="PF00226">
    <property type="entry name" value="DnaJ"/>
    <property type="match status" value="1"/>
</dbReference>
<evidence type="ECO:0000259" key="1">
    <source>
        <dbReference type="PROSITE" id="PS50076"/>
    </source>
</evidence>
<dbReference type="PANTHER" id="PTHR24074">
    <property type="entry name" value="CO-CHAPERONE PROTEIN DJLA"/>
    <property type="match status" value="1"/>
</dbReference>
<dbReference type="EMBL" id="FNCS01000003">
    <property type="protein sequence ID" value="SDG47495.1"/>
    <property type="molecule type" value="Genomic_DNA"/>
</dbReference>
<dbReference type="RefSeq" id="WP_090594007.1">
    <property type="nucleotide sequence ID" value="NZ_FNCS01000003.1"/>
</dbReference>
<dbReference type="OrthoDB" id="9782583at2"/>
<dbReference type="Gene3D" id="1.10.3680.10">
    <property type="entry name" value="TerB-like"/>
    <property type="match status" value="1"/>
</dbReference>
<dbReference type="Pfam" id="PF05099">
    <property type="entry name" value="TerB"/>
    <property type="match status" value="1"/>
</dbReference>
<evidence type="ECO:0000313" key="3">
    <source>
        <dbReference type="Proteomes" id="UP000199495"/>
    </source>
</evidence>
<dbReference type="STRING" id="440168.SAMN04487974_103100"/>
<sequence length="244" mass="26482">MSLWQKIAAFLGSFSEGTGLAGGLASIFDVDNWLPGGRDAAFTMSIVALSAKMAVADGVVSRREVKTFHKLVDIPEGADKHLDNFFALAQQDTAGFDTYARKVRRLFADSPATLEHVLDALFEIATADGIVHGDEMAYLEAVSEIFGFDAVRFEQIASQHVLLPTGNRDPYAVLGLAPDVTDEELRRSYRRLVAEHHPDRMVAKGVPEELMGLASAKMASINTAYREISQARGRIPALASSEAT</sequence>
<dbReference type="Proteomes" id="UP000199495">
    <property type="component" value="Unassembled WGS sequence"/>
</dbReference>
<dbReference type="InterPro" id="IPR007791">
    <property type="entry name" value="DjlA_N"/>
</dbReference>
<accession>A0A1G7UIW3</accession>
<proteinExistence type="predicted"/>
<dbReference type="AlphaFoldDB" id="A0A1G7UIW3"/>
<name>A0A1G7UIW3_9HYPH</name>
<dbReference type="Gene3D" id="1.10.287.110">
    <property type="entry name" value="DnaJ domain"/>
    <property type="match status" value="1"/>
</dbReference>
<dbReference type="PROSITE" id="PS50076">
    <property type="entry name" value="DNAJ_2"/>
    <property type="match status" value="1"/>
</dbReference>
<keyword evidence="3" id="KW-1185">Reference proteome</keyword>
<evidence type="ECO:0000313" key="2">
    <source>
        <dbReference type="EMBL" id="SDG47495.1"/>
    </source>
</evidence>
<reference evidence="2 3" key="1">
    <citation type="submission" date="2016-10" db="EMBL/GenBank/DDBJ databases">
        <authorList>
            <person name="de Groot N.N."/>
        </authorList>
    </citation>
    <scope>NUCLEOTIDE SEQUENCE [LARGE SCALE GENOMIC DNA]</scope>
    <source>
        <strain evidence="2 3">CGMCC 1.10267</strain>
    </source>
</reference>
<dbReference type="InterPro" id="IPR029024">
    <property type="entry name" value="TerB-like"/>
</dbReference>
<dbReference type="SMART" id="SM00271">
    <property type="entry name" value="DnaJ"/>
    <property type="match status" value="1"/>
</dbReference>
<organism evidence="2 3">
    <name type="scientific">Pelagibacterium luteolum</name>
    <dbReference type="NCBI Taxonomy" id="440168"/>
    <lineage>
        <taxon>Bacteria</taxon>
        <taxon>Pseudomonadati</taxon>
        <taxon>Pseudomonadota</taxon>
        <taxon>Alphaproteobacteria</taxon>
        <taxon>Hyphomicrobiales</taxon>
        <taxon>Devosiaceae</taxon>
        <taxon>Pelagibacterium</taxon>
    </lineage>
</organism>
<dbReference type="InterPro" id="IPR036869">
    <property type="entry name" value="J_dom_sf"/>
</dbReference>
<dbReference type="InterPro" id="IPR001623">
    <property type="entry name" value="DnaJ_domain"/>
</dbReference>